<organism evidence="2 3">
    <name type="scientific">Marinigracilibium pacificum</name>
    <dbReference type="NCBI Taxonomy" id="2729599"/>
    <lineage>
        <taxon>Bacteria</taxon>
        <taxon>Pseudomonadati</taxon>
        <taxon>Bacteroidota</taxon>
        <taxon>Cytophagia</taxon>
        <taxon>Cytophagales</taxon>
        <taxon>Flammeovirgaceae</taxon>
        <taxon>Marinigracilibium</taxon>
    </lineage>
</organism>
<dbReference type="PANTHER" id="PTHR39200:SF1">
    <property type="entry name" value="AUTO-TRANSPORTER ADHESIN HEAD GIN DOMAIN-CONTAINING PROTEIN-RELATED"/>
    <property type="match status" value="1"/>
</dbReference>
<evidence type="ECO:0000259" key="1">
    <source>
        <dbReference type="Pfam" id="PF10988"/>
    </source>
</evidence>
<dbReference type="Pfam" id="PF10988">
    <property type="entry name" value="DUF2807"/>
    <property type="match status" value="1"/>
</dbReference>
<dbReference type="RefSeq" id="WP_169677568.1">
    <property type="nucleotide sequence ID" value="NZ_JABBNU010000001.1"/>
</dbReference>
<keyword evidence="3" id="KW-1185">Reference proteome</keyword>
<evidence type="ECO:0000313" key="2">
    <source>
        <dbReference type="EMBL" id="NMM46948.1"/>
    </source>
</evidence>
<gene>
    <name evidence="2" type="ORF">HH304_00950</name>
</gene>
<proteinExistence type="predicted"/>
<dbReference type="InterPro" id="IPR021255">
    <property type="entry name" value="DUF2807"/>
</dbReference>
<comment type="caution">
    <text evidence="2">The sequence shown here is derived from an EMBL/GenBank/DDBJ whole genome shotgun (WGS) entry which is preliminary data.</text>
</comment>
<sequence>MKNILFNIFSLALIISFVSCDYHDGVKGSGNKVDREESLSEFNSVEFKGNYVVYLHQADQYKVIIEADDNLMSYIDVKQSGNKVSIDSEENFYDSDDVRIDLYFKDIRDINVSGAVNLKNEGTLVVETLNMDLGGAGAINLTLESKDVNIEVSGAGGIKLKGFTEFLGVRMSGAGGMDAKDLTASNAELDISGVGGAQVCVRDVLKAEISGIGGVQYYCKPNEIIENIAGLGSIKEGNSDKDDTDF</sequence>
<protein>
    <submittedName>
        <fullName evidence="2">DUF2807 domain-containing protein</fullName>
    </submittedName>
</protein>
<evidence type="ECO:0000313" key="3">
    <source>
        <dbReference type="Proteomes" id="UP000559010"/>
    </source>
</evidence>
<reference evidence="2 3" key="1">
    <citation type="submission" date="2020-04" db="EMBL/GenBank/DDBJ databases">
        <title>Flammeovirgaceae bacterium KN852 isolated from deep sea.</title>
        <authorList>
            <person name="Zhang D.-C."/>
        </authorList>
    </citation>
    <scope>NUCLEOTIDE SEQUENCE [LARGE SCALE GENOMIC DNA]</scope>
    <source>
        <strain evidence="2 3">KN852</strain>
    </source>
</reference>
<dbReference type="Gene3D" id="2.160.20.120">
    <property type="match status" value="1"/>
</dbReference>
<dbReference type="EMBL" id="JABBNU010000001">
    <property type="protein sequence ID" value="NMM46948.1"/>
    <property type="molecule type" value="Genomic_DNA"/>
</dbReference>
<feature type="domain" description="Putative auto-transporter adhesin head GIN" evidence="1">
    <location>
        <begin position="41"/>
        <end position="221"/>
    </location>
</feature>
<dbReference type="PROSITE" id="PS51257">
    <property type="entry name" value="PROKAR_LIPOPROTEIN"/>
    <property type="match status" value="1"/>
</dbReference>
<name>A0A848IUT0_9BACT</name>
<dbReference type="AlphaFoldDB" id="A0A848IUT0"/>
<dbReference type="Proteomes" id="UP000559010">
    <property type="component" value="Unassembled WGS sequence"/>
</dbReference>
<dbReference type="PANTHER" id="PTHR39200">
    <property type="entry name" value="HYPOTHETICAL EXPORTED PROTEIN"/>
    <property type="match status" value="1"/>
</dbReference>
<accession>A0A848IUT0</accession>